<dbReference type="GO" id="GO:0006401">
    <property type="term" value="P:RNA catabolic process"/>
    <property type="evidence" value="ECO:0007669"/>
    <property type="project" value="InterPro"/>
</dbReference>
<evidence type="ECO:0000313" key="2">
    <source>
        <dbReference type="Proteomes" id="UP000672032"/>
    </source>
</evidence>
<sequence length="78" mass="8643">MDGGGDGDGHGDDVEEREIETKILDEEGTFDALTVWGHECLLDASGDMVVRGMEEWMDWASAIHGCEDETIEEDEKLN</sequence>
<dbReference type="Pfam" id="PF08615">
    <property type="entry name" value="RNase_H2_suC"/>
    <property type="match status" value="1"/>
</dbReference>
<dbReference type="GO" id="GO:0032299">
    <property type="term" value="C:ribonuclease H2 complex"/>
    <property type="evidence" value="ECO:0007669"/>
    <property type="project" value="InterPro"/>
</dbReference>
<protein>
    <submittedName>
        <fullName evidence="1">Uncharacterized protein</fullName>
    </submittedName>
</protein>
<gene>
    <name evidence="1" type="ORF">DSL72_006033</name>
</gene>
<dbReference type="OrthoDB" id="6222486at2759"/>
<dbReference type="EMBL" id="CP063408">
    <property type="protein sequence ID" value="QSZ34441.1"/>
    <property type="molecule type" value="Genomic_DNA"/>
</dbReference>
<evidence type="ECO:0000313" key="1">
    <source>
        <dbReference type="EMBL" id="QSZ34441.1"/>
    </source>
</evidence>
<dbReference type="AlphaFoldDB" id="A0A8A3PHH4"/>
<dbReference type="InterPro" id="IPR013924">
    <property type="entry name" value="RNase_H2_suC"/>
</dbReference>
<organism evidence="1 2">
    <name type="scientific">Monilinia vaccinii-corymbosi</name>
    <dbReference type="NCBI Taxonomy" id="61207"/>
    <lineage>
        <taxon>Eukaryota</taxon>
        <taxon>Fungi</taxon>
        <taxon>Dikarya</taxon>
        <taxon>Ascomycota</taxon>
        <taxon>Pezizomycotina</taxon>
        <taxon>Leotiomycetes</taxon>
        <taxon>Helotiales</taxon>
        <taxon>Sclerotiniaceae</taxon>
        <taxon>Monilinia</taxon>
    </lineage>
</organism>
<dbReference type="Proteomes" id="UP000672032">
    <property type="component" value="Chromosome 4"/>
</dbReference>
<proteinExistence type="predicted"/>
<name>A0A8A3PHH4_9HELO</name>
<keyword evidence="2" id="KW-1185">Reference proteome</keyword>
<accession>A0A8A3PHH4</accession>
<reference evidence="1" key="1">
    <citation type="submission" date="2020-10" db="EMBL/GenBank/DDBJ databases">
        <title>Genome Sequence of Monilinia vaccinii-corymbosi Sheds Light on Mummy Berry Disease Infection of Blueberry and Mating Type.</title>
        <authorList>
            <person name="Yow A.G."/>
            <person name="Zhang Y."/>
            <person name="Bansal K."/>
            <person name="Eacker S.M."/>
            <person name="Sullivan S."/>
            <person name="Liachko I."/>
            <person name="Cubeta M.A."/>
            <person name="Rollins J.A."/>
            <person name="Ashrafi H."/>
        </authorList>
    </citation>
    <scope>NUCLEOTIDE SEQUENCE</scope>
    <source>
        <strain evidence="1">RL-1</strain>
    </source>
</reference>
<dbReference type="Gene3D" id="2.40.128.680">
    <property type="match status" value="1"/>
</dbReference>